<dbReference type="Pfam" id="PF03576">
    <property type="entry name" value="Peptidase_S58"/>
    <property type="match status" value="1"/>
</dbReference>
<protein>
    <recommendedName>
        <fullName evidence="3">Aminopeptidase</fullName>
    </recommendedName>
</protein>
<reference evidence="2" key="1">
    <citation type="submission" date="2018-05" db="EMBL/GenBank/DDBJ databases">
        <authorList>
            <person name="Lanie J.A."/>
            <person name="Ng W.-L."/>
            <person name="Kazmierczak K.M."/>
            <person name="Andrzejewski T.M."/>
            <person name="Davidsen T.M."/>
            <person name="Wayne K.J."/>
            <person name="Tettelin H."/>
            <person name="Glass J.I."/>
            <person name="Rusch D."/>
            <person name="Podicherti R."/>
            <person name="Tsui H.-C.T."/>
            <person name="Winkler M.E."/>
        </authorList>
    </citation>
    <scope>NUCLEOTIDE SEQUENCE</scope>
</reference>
<sequence length="393" mass="41037">MKRALPILIFLALAQDAGGQANNRPRARDLGVNVGVFTPGSLNAITDVDGVLVGQVTVQEGDRINTGVTAILPHGGSIYHERVPAAIYVGNGYGKLLGVTQVRELGELETPILLTCTLCVWKAADAMVEWALELDGMGNVGSLNAVVGETNDGGLNDIRSRPITKSHVRKALDTASSGPVAEGSVGAGRGTRAFGWKGGIGTSSRVLPESLGGFTVGVLVQSNFGGILTIAGAPVGKELGRYSFQREIESGGQRPDSHGVLDRTDVDDGQGSIMMVVATDAPLSPLKLERLAKRAIMGLARTGSFAGNGSGDYVISFSTAAGVRRKLGEEWTESTEVTNGGMSALFQGTVEATEEAIYNSLLKATTVSGMGRTADAIEVAELVRVLEEFNVIR</sequence>
<dbReference type="GO" id="GO:0004177">
    <property type="term" value="F:aminopeptidase activity"/>
    <property type="evidence" value="ECO:0007669"/>
    <property type="project" value="TreeGrafter"/>
</dbReference>
<proteinExistence type="inferred from homology"/>
<evidence type="ECO:0008006" key="3">
    <source>
        <dbReference type="Google" id="ProtNLM"/>
    </source>
</evidence>
<gene>
    <name evidence="2" type="ORF">METZ01_LOCUS191168</name>
</gene>
<dbReference type="InterPro" id="IPR016117">
    <property type="entry name" value="ArgJ-like_dom_sf"/>
</dbReference>
<dbReference type="SUPFAM" id="SSF56266">
    <property type="entry name" value="DmpA/ArgJ-like"/>
    <property type="match status" value="1"/>
</dbReference>
<evidence type="ECO:0000256" key="1">
    <source>
        <dbReference type="ARBA" id="ARBA00007068"/>
    </source>
</evidence>
<name>A0A382DK00_9ZZZZ</name>
<organism evidence="2">
    <name type="scientific">marine metagenome</name>
    <dbReference type="NCBI Taxonomy" id="408172"/>
    <lineage>
        <taxon>unclassified sequences</taxon>
        <taxon>metagenomes</taxon>
        <taxon>ecological metagenomes</taxon>
    </lineage>
</organism>
<comment type="similarity">
    <text evidence="1">Belongs to the peptidase S58 family.</text>
</comment>
<dbReference type="InterPro" id="IPR005321">
    <property type="entry name" value="Peptidase_S58_DmpA"/>
</dbReference>
<dbReference type="PANTHER" id="PTHR36512">
    <property type="entry name" value="D-AMINOPEPTIDASE"/>
    <property type="match status" value="1"/>
</dbReference>
<accession>A0A382DK00</accession>
<dbReference type="Gene3D" id="3.60.70.12">
    <property type="entry name" value="L-amino peptidase D-ALA esterase/amidase"/>
    <property type="match status" value="1"/>
</dbReference>
<dbReference type="AlphaFoldDB" id="A0A382DK00"/>
<dbReference type="CDD" id="cd02253">
    <property type="entry name" value="DmpA"/>
    <property type="match status" value="1"/>
</dbReference>
<dbReference type="PANTHER" id="PTHR36512:SF3">
    <property type="entry name" value="BLR5678 PROTEIN"/>
    <property type="match status" value="1"/>
</dbReference>
<evidence type="ECO:0000313" key="2">
    <source>
        <dbReference type="EMBL" id="SVB38314.1"/>
    </source>
</evidence>
<dbReference type="EMBL" id="UINC01039598">
    <property type="protein sequence ID" value="SVB38314.1"/>
    <property type="molecule type" value="Genomic_DNA"/>
</dbReference>